<dbReference type="RefSeq" id="WP_285568405.1">
    <property type="nucleotide sequence ID" value="NZ_BSTK01000002.1"/>
</dbReference>
<dbReference type="Proteomes" id="UP001165074">
    <property type="component" value="Unassembled WGS sequence"/>
</dbReference>
<gene>
    <name evidence="2" type="ORF">Airi02_017200</name>
</gene>
<dbReference type="SUPFAM" id="SSF48371">
    <property type="entry name" value="ARM repeat"/>
    <property type="match status" value="1"/>
</dbReference>
<dbReference type="InterPro" id="IPR000357">
    <property type="entry name" value="HEAT"/>
</dbReference>
<evidence type="ECO:0000313" key="3">
    <source>
        <dbReference type="Proteomes" id="UP001165074"/>
    </source>
</evidence>
<evidence type="ECO:0000313" key="2">
    <source>
        <dbReference type="EMBL" id="GLY83791.1"/>
    </source>
</evidence>
<organism evidence="2 3">
    <name type="scientific">Actinoallomurus iriomotensis</name>
    <dbReference type="NCBI Taxonomy" id="478107"/>
    <lineage>
        <taxon>Bacteria</taxon>
        <taxon>Bacillati</taxon>
        <taxon>Actinomycetota</taxon>
        <taxon>Actinomycetes</taxon>
        <taxon>Streptosporangiales</taxon>
        <taxon>Thermomonosporaceae</taxon>
        <taxon>Actinoallomurus</taxon>
    </lineage>
</organism>
<proteinExistence type="predicted"/>
<dbReference type="Pfam" id="PF02985">
    <property type="entry name" value="HEAT"/>
    <property type="match status" value="1"/>
</dbReference>
<name>A0A9W6RXY4_9ACTN</name>
<dbReference type="AlphaFoldDB" id="A0A9W6RXY4"/>
<evidence type="ECO:0008006" key="4">
    <source>
        <dbReference type="Google" id="ProtNLM"/>
    </source>
</evidence>
<keyword evidence="1" id="KW-0677">Repeat</keyword>
<accession>A0A9W6RXY4</accession>
<evidence type="ECO:0000256" key="1">
    <source>
        <dbReference type="ARBA" id="ARBA00022737"/>
    </source>
</evidence>
<dbReference type="EMBL" id="BSTK01000002">
    <property type="protein sequence ID" value="GLY83791.1"/>
    <property type="molecule type" value="Genomic_DNA"/>
</dbReference>
<comment type="caution">
    <text evidence="2">The sequence shown here is derived from an EMBL/GenBank/DDBJ whole genome shotgun (WGS) entry which is preliminary data.</text>
</comment>
<sequence>MLDGLDDVAWSELGHAYGDAGDVPDLLRRAAAGGDEAGEALSELYGCVFHQGTVYSATVAAVPFLTELARCAPEPRDEFVWLLGMLSDPHHAYGSAFDAVRAAIAAHADVLPPLLGDPDPQVRAAAAYALAQCAAPPAPLWDRWAVEEDAEVRASLALALGLLDPVRSGEALSHAIVHAPPAERVAAALALTRNGAAWPDDAVAAVVGVMDDAEVEYAWQRHADWTDELLTVADDALAAALLEQMLASPSAQVRRAGVWGMTVRGQARRTVPALLLPMVRPLLDDPDEGVRGEAVGALRRSGAASARFAGELRAIAARYPRTADQVAITPELKAVETLMSLGDPGWIDPVCAAVAEGHDTGRIRLLRQGMPWSRRTLDEVRRRLAGADAAVTAVLATVLGQWGSDAAPAVPELLAALPHAGEAVSRALARMGHATPETVPHLRALAERTGELEAAIDVWRVAGDPQWLVEALNDLLTGDRARPPATSYDLGEVGARLLPLVPAARRHLTGAAAATYPQCEVQVLAARVLSAATGDPAPGLPTVRAVLVSEGPPARRAADLVAHLAAAYPAAVAELEPVLRDRLDDHWSAVPAARALWRLGVPPAELVTPLIAAITAPYGGGGAVPLLVDMGAVDAVAELDRLALRDERIVVSGIDDDIVWQDEWLRDRLRTAVAALREV</sequence>
<keyword evidence="3" id="KW-1185">Reference proteome</keyword>
<reference evidence="2" key="1">
    <citation type="submission" date="2023-03" db="EMBL/GenBank/DDBJ databases">
        <title>Actinoallomurus iriomotensis NBRC 103684.</title>
        <authorList>
            <person name="Ichikawa N."/>
            <person name="Sato H."/>
            <person name="Tonouchi N."/>
        </authorList>
    </citation>
    <scope>NUCLEOTIDE SEQUENCE</scope>
    <source>
        <strain evidence="2">NBRC 103684</strain>
    </source>
</reference>
<dbReference type="Gene3D" id="1.25.10.10">
    <property type="entry name" value="Leucine-rich Repeat Variant"/>
    <property type="match status" value="2"/>
</dbReference>
<dbReference type="InterPro" id="IPR016024">
    <property type="entry name" value="ARM-type_fold"/>
</dbReference>
<protein>
    <recommendedName>
        <fullName evidence="4">HEAT repeat protein</fullName>
    </recommendedName>
</protein>
<dbReference type="InterPro" id="IPR011989">
    <property type="entry name" value="ARM-like"/>
</dbReference>